<dbReference type="GO" id="GO:0016114">
    <property type="term" value="P:terpenoid biosynthetic process"/>
    <property type="evidence" value="ECO:0007669"/>
    <property type="project" value="InterPro"/>
</dbReference>
<feature type="binding site" evidence="7">
    <location>
        <position position="299"/>
    </location>
    <ligand>
        <name>[4Fe-4S] cluster</name>
        <dbReference type="ChEBI" id="CHEBI:49883"/>
    </ligand>
</feature>
<comment type="cofactor">
    <cofactor evidence="7">
        <name>[4Fe-4S] cluster</name>
        <dbReference type="ChEBI" id="CHEBI:49883"/>
    </cofactor>
    <text evidence="7">Binds 1 [4Fe-4S] cluster.</text>
</comment>
<dbReference type="GO" id="GO:0005506">
    <property type="term" value="F:iron ion binding"/>
    <property type="evidence" value="ECO:0007669"/>
    <property type="project" value="InterPro"/>
</dbReference>
<feature type="domain" description="IspG C-terminal" evidence="9">
    <location>
        <begin position="261"/>
        <end position="347"/>
    </location>
</feature>
<dbReference type="NCBIfam" id="TIGR00612">
    <property type="entry name" value="ispG_gcpE"/>
    <property type="match status" value="1"/>
</dbReference>
<feature type="domain" description="IspG TIM-barrel" evidence="8">
    <location>
        <begin position="6"/>
        <end position="245"/>
    </location>
</feature>
<dbReference type="InterPro" id="IPR004588">
    <property type="entry name" value="IspG_bac-typ"/>
</dbReference>
<gene>
    <name evidence="7 10" type="primary">ispG</name>
    <name evidence="10" type="synonym">gcpE</name>
    <name evidence="10" type="ORF">IAB77_04710</name>
</gene>
<dbReference type="FunFam" id="3.20.20.20:FF:000001">
    <property type="entry name" value="4-hydroxy-3-methylbut-2-en-1-yl diphosphate synthase (flavodoxin)"/>
    <property type="match status" value="1"/>
</dbReference>
<dbReference type="InterPro" id="IPR045854">
    <property type="entry name" value="NO2/SO3_Rdtase_4Fe4S_sf"/>
</dbReference>
<sequence>MKRENTKRIMVGGAAVGGGAGVSVQSMCNTRTSDVEATCAQIGRLAAAGCDIVRLAVPDMDAARAISEIKARVSVPLVADIHFDYRLALEAAARGIDKIRINPGNIGSRERVEAVAKACAARGIPIRIGVNGGSLEKPLLEKYGHPTPEAMLESARGHIRLLNDCGFDDICLSLKASSPEMTVAAYRLAAEELPYPLHLGVTETGTAYEGIIRSAVGIGTLLMEGIGDTIRVSLTADPVEEVRAGIAILKAAGLRRGGVRLVSCPTCGRTEIDLIALAHEVERRLAGVERDITVAVMGCVVNGPGEAREADYGIAGGRGCGLLFKKGEIIGRVSEERLCDALLELIESEARR</sequence>
<keyword evidence="3 7" id="KW-0560">Oxidoreductase</keyword>
<protein>
    <recommendedName>
        <fullName evidence="7">4-hydroxy-3-methylbut-2-en-1-yl diphosphate synthase (flavodoxin)</fullName>
        <ecNumber evidence="7">1.17.7.3</ecNumber>
    </recommendedName>
    <alternativeName>
        <fullName evidence="7">1-hydroxy-2-methyl-2-(E)-butenyl 4-diphosphate synthase</fullName>
    </alternativeName>
</protein>
<evidence type="ECO:0000259" key="9">
    <source>
        <dbReference type="Pfam" id="PF26540"/>
    </source>
</evidence>
<dbReference type="PANTHER" id="PTHR30454">
    <property type="entry name" value="4-HYDROXY-3-METHYLBUT-2-EN-1-YL DIPHOSPHATE SYNTHASE"/>
    <property type="match status" value="1"/>
</dbReference>
<dbReference type="EMBL" id="DVGA01000048">
    <property type="protein sequence ID" value="HIQ78540.1"/>
    <property type="molecule type" value="Genomic_DNA"/>
</dbReference>
<organism evidence="10 11">
    <name type="scientific">Candidatus Scatomorpha intestinavium</name>
    <dbReference type="NCBI Taxonomy" id="2840922"/>
    <lineage>
        <taxon>Bacteria</taxon>
        <taxon>Bacillati</taxon>
        <taxon>Bacillota</taxon>
        <taxon>Clostridia</taxon>
        <taxon>Eubacteriales</taxon>
        <taxon>Candidatus Scatomorpha</taxon>
    </lineage>
</organism>
<feature type="binding site" evidence="7">
    <location>
        <position position="306"/>
    </location>
    <ligand>
        <name>[4Fe-4S] cluster</name>
        <dbReference type="ChEBI" id="CHEBI:49883"/>
    </ligand>
</feature>
<dbReference type="PIRSF" id="PIRSF004640">
    <property type="entry name" value="IspG"/>
    <property type="match status" value="1"/>
</dbReference>
<evidence type="ECO:0000256" key="2">
    <source>
        <dbReference type="ARBA" id="ARBA00022723"/>
    </source>
</evidence>
<accession>A0A9D0ZDE3</accession>
<dbReference type="Proteomes" id="UP000824262">
    <property type="component" value="Unassembled WGS sequence"/>
</dbReference>
<dbReference type="InterPro" id="IPR058579">
    <property type="entry name" value="IspG_C"/>
</dbReference>
<dbReference type="NCBIfam" id="NF001540">
    <property type="entry name" value="PRK00366.1"/>
    <property type="match status" value="1"/>
</dbReference>
<reference evidence="10" key="1">
    <citation type="submission" date="2020-10" db="EMBL/GenBank/DDBJ databases">
        <authorList>
            <person name="Gilroy R."/>
        </authorList>
    </citation>
    <scope>NUCLEOTIDE SEQUENCE</scope>
    <source>
        <strain evidence="10">ChiBcolR7-354</strain>
    </source>
</reference>
<dbReference type="Pfam" id="PF26540">
    <property type="entry name" value="GcpE_C"/>
    <property type="match status" value="1"/>
</dbReference>
<dbReference type="GO" id="GO:0046429">
    <property type="term" value="F:4-hydroxy-3-methylbut-2-en-1-yl diphosphate synthase activity (ferredoxin)"/>
    <property type="evidence" value="ECO:0007669"/>
    <property type="project" value="UniProtKB-UniRule"/>
</dbReference>
<dbReference type="AlphaFoldDB" id="A0A9D0ZDE3"/>
<dbReference type="InterPro" id="IPR016425">
    <property type="entry name" value="IspG_bac"/>
</dbReference>
<evidence type="ECO:0000256" key="7">
    <source>
        <dbReference type="HAMAP-Rule" id="MF_00159"/>
    </source>
</evidence>
<dbReference type="InterPro" id="IPR058578">
    <property type="entry name" value="IspG_TIM"/>
</dbReference>
<evidence type="ECO:0000313" key="10">
    <source>
        <dbReference type="EMBL" id="HIQ78540.1"/>
    </source>
</evidence>
<evidence type="ECO:0000259" key="8">
    <source>
        <dbReference type="Pfam" id="PF04551"/>
    </source>
</evidence>
<dbReference type="Gene3D" id="3.20.20.20">
    <property type="entry name" value="Dihydropteroate synthase-like"/>
    <property type="match status" value="1"/>
</dbReference>
<dbReference type="GO" id="GO:0019288">
    <property type="term" value="P:isopentenyl diphosphate biosynthetic process, methylerythritol 4-phosphate pathway"/>
    <property type="evidence" value="ECO:0007669"/>
    <property type="project" value="UniProtKB-UniRule"/>
</dbReference>
<feature type="binding site" evidence="7">
    <location>
        <position position="267"/>
    </location>
    <ligand>
        <name>[4Fe-4S] cluster</name>
        <dbReference type="ChEBI" id="CHEBI:49883"/>
    </ligand>
</feature>
<evidence type="ECO:0000256" key="5">
    <source>
        <dbReference type="ARBA" id="ARBA00023014"/>
    </source>
</evidence>
<evidence type="ECO:0000256" key="4">
    <source>
        <dbReference type="ARBA" id="ARBA00023004"/>
    </source>
</evidence>
<dbReference type="EC" id="1.17.7.3" evidence="7"/>
<comment type="similarity">
    <text evidence="7">Belongs to the IspG family.</text>
</comment>
<evidence type="ECO:0000256" key="1">
    <source>
        <dbReference type="ARBA" id="ARBA00022485"/>
    </source>
</evidence>
<evidence type="ECO:0000256" key="3">
    <source>
        <dbReference type="ARBA" id="ARBA00023002"/>
    </source>
</evidence>
<keyword evidence="6 7" id="KW-0414">Isoprene biosynthesis</keyword>
<keyword evidence="5 7" id="KW-0411">Iron-sulfur</keyword>
<proteinExistence type="inferred from homology"/>
<dbReference type="PANTHER" id="PTHR30454:SF0">
    <property type="entry name" value="4-HYDROXY-3-METHYLBUT-2-EN-1-YL DIPHOSPHATE SYNTHASE (FERREDOXIN), CHLOROPLASTIC"/>
    <property type="match status" value="1"/>
</dbReference>
<dbReference type="GO" id="GO:0141197">
    <property type="term" value="F:4-hydroxy-3-methylbut-2-enyl-diphosphate synthase activity (flavodoxin)"/>
    <property type="evidence" value="ECO:0007669"/>
    <property type="project" value="UniProtKB-EC"/>
</dbReference>
<dbReference type="GO" id="GO:0051539">
    <property type="term" value="F:4 iron, 4 sulfur cluster binding"/>
    <property type="evidence" value="ECO:0007669"/>
    <property type="project" value="UniProtKB-UniRule"/>
</dbReference>
<dbReference type="Pfam" id="PF04551">
    <property type="entry name" value="GcpE"/>
    <property type="match status" value="1"/>
</dbReference>
<dbReference type="SUPFAM" id="SSF56014">
    <property type="entry name" value="Nitrite and sulphite reductase 4Fe-4S domain-like"/>
    <property type="match status" value="1"/>
</dbReference>
<evidence type="ECO:0000256" key="6">
    <source>
        <dbReference type="ARBA" id="ARBA00023229"/>
    </source>
</evidence>
<dbReference type="HAMAP" id="MF_00159">
    <property type="entry name" value="IspG"/>
    <property type="match status" value="1"/>
</dbReference>
<dbReference type="SUPFAM" id="SSF51717">
    <property type="entry name" value="Dihydropteroate synthetase-like"/>
    <property type="match status" value="1"/>
</dbReference>
<comment type="pathway">
    <text evidence="7">Isoprenoid biosynthesis; isopentenyl diphosphate biosynthesis via DXP pathway; isopentenyl diphosphate from 1-deoxy-D-xylulose 5-phosphate: step 5/6.</text>
</comment>
<comment type="function">
    <text evidence="7">Converts 2C-methyl-D-erythritol 2,4-cyclodiphosphate (ME-2,4cPP) into 1-hydroxy-2-methyl-2-(E)-butenyl 4-diphosphate.</text>
</comment>
<keyword evidence="1 7" id="KW-0004">4Fe-4S</keyword>
<keyword evidence="4 7" id="KW-0408">Iron</keyword>
<feature type="binding site" evidence="7">
    <location>
        <position position="264"/>
    </location>
    <ligand>
        <name>[4Fe-4S] cluster</name>
        <dbReference type="ChEBI" id="CHEBI:49883"/>
    </ligand>
</feature>
<comment type="caution">
    <text evidence="10">The sequence shown here is derived from an EMBL/GenBank/DDBJ whole genome shotgun (WGS) entry which is preliminary data.</text>
</comment>
<keyword evidence="2 7" id="KW-0479">Metal-binding</keyword>
<evidence type="ECO:0000313" key="11">
    <source>
        <dbReference type="Proteomes" id="UP000824262"/>
    </source>
</evidence>
<comment type="catalytic activity">
    <reaction evidence="7">
        <text>(2E)-4-hydroxy-3-methylbut-2-enyl diphosphate + oxidized [flavodoxin] + H2O + 2 H(+) = 2-C-methyl-D-erythritol 2,4-cyclic diphosphate + reduced [flavodoxin]</text>
        <dbReference type="Rhea" id="RHEA:43604"/>
        <dbReference type="Rhea" id="RHEA-COMP:10622"/>
        <dbReference type="Rhea" id="RHEA-COMP:10623"/>
        <dbReference type="ChEBI" id="CHEBI:15377"/>
        <dbReference type="ChEBI" id="CHEBI:15378"/>
        <dbReference type="ChEBI" id="CHEBI:57618"/>
        <dbReference type="ChEBI" id="CHEBI:58210"/>
        <dbReference type="ChEBI" id="CHEBI:58483"/>
        <dbReference type="ChEBI" id="CHEBI:128753"/>
        <dbReference type="EC" id="1.17.7.3"/>
    </reaction>
</comment>
<name>A0A9D0ZDE3_9FIRM</name>
<dbReference type="InterPro" id="IPR011005">
    <property type="entry name" value="Dihydropteroate_synth-like_sf"/>
</dbReference>
<dbReference type="Gene3D" id="3.30.413.10">
    <property type="entry name" value="Sulfite Reductase Hemoprotein, domain 1"/>
    <property type="match status" value="1"/>
</dbReference>
<reference evidence="10" key="2">
    <citation type="journal article" date="2021" name="PeerJ">
        <title>Extensive microbial diversity within the chicken gut microbiome revealed by metagenomics and culture.</title>
        <authorList>
            <person name="Gilroy R."/>
            <person name="Ravi A."/>
            <person name="Getino M."/>
            <person name="Pursley I."/>
            <person name="Horton D.L."/>
            <person name="Alikhan N.F."/>
            <person name="Baker D."/>
            <person name="Gharbi K."/>
            <person name="Hall N."/>
            <person name="Watson M."/>
            <person name="Adriaenssens E.M."/>
            <person name="Foster-Nyarko E."/>
            <person name="Jarju S."/>
            <person name="Secka A."/>
            <person name="Antonio M."/>
            <person name="Oren A."/>
            <person name="Chaudhuri R.R."/>
            <person name="La Ragione R."/>
            <person name="Hildebrand F."/>
            <person name="Pallen M.J."/>
        </authorList>
    </citation>
    <scope>NUCLEOTIDE SEQUENCE</scope>
    <source>
        <strain evidence="10">ChiBcolR7-354</strain>
    </source>
</reference>